<dbReference type="InterPro" id="IPR027359">
    <property type="entry name" value="Volt_channel_dom_sf"/>
</dbReference>
<feature type="transmembrane region" description="Helical" evidence="5">
    <location>
        <begin position="131"/>
        <end position="149"/>
    </location>
</feature>
<keyword evidence="3 5" id="KW-1133">Transmembrane helix</keyword>
<evidence type="ECO:0000313" key="8">
    <source>
        <dbReference type="Proteomes" id="UP001527925"/>
    </source>
</evidence>
<accession>A0ABR4MWD3</accession>
<comment type="caution">
    <text evidence="7">The sequence shown here is derived from an EMBL/GenBank/DDBJ whole genome shotgun (WGS) entry which is preliminary data.</text>
</comment>
<evidence type="ECO:0000256" key="4">
    <source>
        <dbReference type="ARBA" id="ARBA00023136"/>
    </source>
</evidence>
<keyword evidence="8" id="KW-1185">Reference proteome</keyword>
<evidence type="ECO:0000256" key="1">
    <source>
        <dbReference type="ARBA" id="ARBA00004141"/>
    </source>
</evidence>
<dbReference type="SUPFAM" id="SSF81324">
    <property type="entry name" value="Voltage-gated potassium channels"/>
    <property type="match status" value="1"/>
</dbReference>
<keyword evidence="2 5" id="KW-0812">Transmembrane</keyword>
<dbReference type="Pfam" id="PF00520">
    <property type="entry name" value="Ion_trans"/>
    <property type="match status" value="1"/>
</dbReference>
<comment type="subcellular location">
    <subcellularLocation>
        <location evidence="1">Membrane</location>
        <topology evidence="1">Multi-pass membrane protein</topology>
    </subcellularLocation>
</comment>
<protein>
    <recommendedName>
        <fullName evidence="6">Ion transport domain-containing protein</fullName>
    </recommendedName>
</protein>
<dbReference type="PANTHER" id="PTHR38483:SF1">
    <property type="entry name" value="ION TRANSPORT DOMAIN-CONTAINING PROTEIN"/>
    <property type="match status" value="1"/>
</dbReference>
<evidence type="ECO:0000259" key="6">
    <source>
        <dbReference type="Pfam" id="PF00520"/>
    </source>
</evidence>
<gene>
    <name evidence="7" type="ORF">HK105_209013</name>
</gene>
<sequence>MFRRVAEATGTAGLVDSATEQVAAGRATRPILPTTAVSASATAQPVSASIALDRRELLHSLANRVLHSAAYQVLYAGMAVLSLVCLVASVAYNPAGWFYALECLIITGMVVEVALRFLAYGKKFWQSSWNVVDVVMVVFCVAAFLMLLVGECDAAKRREAMAEEILLIFRNIIQFSRLGVMMQKNRSRMMQSTRSIDLGSVSGLDARLMVPDVDASFSGIHFEDSEDYF</sequence>
<dbReference type="Proteomes" id="UP001527925">
    <property type="component" value="Unassembled WGS sequence"/>
</dbReference>
<name>A0ABR4MWD3_9FUNG</name>
<dbReference type="PANTHER" id="PTHR38483">
    <property type="entry name" value="CHROMOSOME 1, WHOLE GENOME SHOTGUN SEQUENCE"/>
    <property type="match status" value="1"/>
</dbReference>
<dbReference type="EMBL" id="JADGIZ020000104">
    <property type="protein sequence ID" value="KAL2911524.1"/>
    <property type="molecule type" value="Genomic_DNA"/>
</dbReference>
<evidence type="ECO:0000256" key="3">
    <source>
        <dbReference type="ARBA" id="ARBA00022989"/>
    </source>
</evidence>
<organism evidence="7 8">
    <name type="scientific">Polyrhizophydium stewartii</name>
    <dbReference type="NCBI Taxonomy" id="2732419"/>
    <lineage>
        <taxon>Eukaryota</taxon>
        <taxon>Fungi</taxon>
        <taxon>Fungi incertae sedis</taxon>
        <taxon>Chytridiomycota</taxon>
        <taxon>Chytridiomycota incertae sedis</taxon>
        <taxon>Chytridiomycetes</taxon>
        <taxon>Rhizophydiales</taxon>
        <taxon>Rhizophydiales incertae sedis</taxon>
        <taxon>Polyrhizophydium</taxon>
    </lineage>
</organism>
<proteinExistence type="predicted"/>
<evidence type="ECO:0000256" key="5">
    <source>
        <dbReference type="SAM" id="Phobius"/>
    </source>
</evidence>
<evidence type="ECO:0000256" key="2">
    <source>
        <dbReference type="ARBA" id="ARBA00022692"/>
    </source>
</evidence>
<feature type="domain" description="Ion transport" evidence="6">
    <location>
        <begin position="74"/>
        <end position="154"/>
    </location>
</feature>
<keyword evidence="4 5" id="KW-0472">Membrane</keyword>
<dbReference type="Gene3D" id="1.20.120.350">
    <property type="entry name" value="Voltage-gated potassium channels. Chain C"/>
    <property type="match status" value="1"/>
</dbReference>
<feature type="transmembrane region" description="Helical" evidence="5">
    <location>
        <begin position="98"/>
        <end position="119"/>
    </location>
</feature>
<feature type="transmembrane region" description="Helical" evidence="5">
    <location>
        <begin position="73"/>
        <end position="92"/>
    </location>
</feature>
<evidence type="ECO:0000313" key="7">
    <source>
        <dbReference type="EMBL" id="KAL2911524.1"/>
    </source>
</evidence>
<dbReference type="InterPro" id="IPR005821">
    <property type="entry name" value="Ion_trans_dom"/>
</dbReference>
<reference evidence="7 8" key="1">
    <citation type="submission" date="2023-09" db="EMBL/GenBank/DDBJ databases">
        <title>Pangenome analysis of Batrachochytrium dendrobatidis and related Chytrids.</title>
        <authorList>
            <person name="Yacoub M.N."/>
            <person name="Stajich J.E."/>
            <person name="James T.Y."/>
        </authorList>
    </citation>
    <scope>NUCLEOTIDE SEQUENCE [LARGE SCALE GENOMIC DNA]</scope>
    <source>
        <strain evidence="7 8">JEL0888</strain>
    </source>
</reference>